<accession>A0ABY2BR63</accession>
<feature type="transmembrane region" description="Helical" evidence="2">
    <location>
        <begin position="37"/>
        <end position="58"/>
    </location>
</feature>
<keyword evidence="2" id="KW-0812">Transmembrane</keyword>
<reference evidence="3 4" key="1">
    <citation type="journal article" date="2015" name="Stand. Genomic Sci.">
        <title>Genomic Encyclopedia of Bacterial and Archaeal Type Strains, Phase III: the genomes of soil and plant-associated and newly described type strains.</title>
        <authorList>
            <person name="Whitman W.B."/>
            <person name="Woyke T."/>
            <person name="Klenk H.P."/>
            <person name="Zhou Y."/>
            <person name="Lilburn T.G."/>
            <person name="Beck B.J."/>
            <person name="De Vos P."/>
            <person name="Vandamme P."/>
            <person name="Eisen J.A."/>
            <person name="Garrity G."/>
            <person name="Hugenholtz P."/>
            <person name="Kyrpides N.C."/>
        </authorList>
    </citation>
    <scope>NUCLEOTIDE SEQUENCE [LARGE SCALE GENOMIC DNA]</scope>
    <source>
        <strain evidence="3 4">VKM Ac-2538</strain>
    </source>
</reference>
<dbReference type="RefSeq" id="WP_132188232.1">
    <property type="nucleotide sequence ID" value="NZ_SLWM01000002.1"/>
</dbReference>
<gene>
    <name evidence="3" type="ORF">EV644_10297</name>
</gene>
<keyword evidence="4" id="KW-1185">Reference proteome</keyword>
<dbReference type="Proteomes" id="UP000295818">
    <property type="component" value="Unassembled WGS sequence"/>
</dbReference>
<comment type="caution">
    <text evidence="3">The sequence shown here is derived from an EMBL/GenBank/DDBJ whole genome shotgun (WGS) entry which is preliminary data.</text>
</comment>
<sequence length="255" mass="27605">MSQQYGPPQQPPAQGGWGPGPMGPPQFRPAKSSRTQWIVMGGAVMAVLLIAVGVVLLVTGGGDEKQSPPVAGDSVTPDPIGTLYTPPTPTKPEITKGRYDTGVEVGGGVWFTPAEGWQPGTDKTMSGKYYLLPDPGRRGFIDGYYWVRQTQMYDSAKSFAEHLVDIESNALQDVRISKGNPVKCTNPVLKACYWLSYSANVKSTTGRVIPFRGFVSAYQDGSGTITASDAGLEVSVYKRRVTELVYMNRTLEKSF</sequence>
<proteinExistence type="predicted"/>
<evidence type="ECO:0000313" key="4">
    <source>
        <dbReference type="Proteomes" id="UP000295818"/>
    </source>
</evidence>
<evidence type="ECO:0000313" key="3">
    <source>
        <dbReference type="EMBL" id="TCO29380.1"/>
    </source>
</evidence>
<evidence type="ECO:0000256" key="2">
    <source>
        <dbReference type="SAM" id="Phobius"/>
    </source>
</evidence>
<protein>
    <submittedName>
        <fullName evidence="3">Uncharacterized protein</fullName>
    </submittedName>
</protein>
<name>A0ABY2BR63_9ACTN</name>
<evidence type="ECO:0000256" key="1">
    <source>
        <dbReference type="SAM" id="MobiDB-lite"/>
    </source>
</evidence>
<feature type="region of interest" description="Disordered" evidence="1">
    <location>
        <begin position="62"/>
        <end position="92"/>
    </location>
</feature>
<dbReference type="EMBL" id="SLWM01000002">
    <property type="protein sequence ID" value="TCO29380.1"/>
    <property type="molecule type" value="Genomic_DNA"/>
</dbReference>
<feature type="region of interest" description="Disordered" evidence="1">
    <location>
        <begin position="1"/>
        <end position="30"/>
    </location>
</feature>
<keyword evidence="2" id="KW-0472">Membrane</keyword>
<organism evidence="3 4">
    <name type="scientific">Kribbella orskensis</name>
    <dbReference type="NCBI Taxonomy" id="2512216"/>
    <lineage>
        <taxon>Bacteria</taxon>
        <taxon>Bacillati</taxon>
        <taxon>Actinomycetota</taxon>
        <taxon>Actinomycetes</taxon>
        <taxon>Propionibacteriales</taxon>
        <taxon>Kribbellaceae</taxon>
        <taxon>Kribbella</taxon>
    </lineage>
</organism>
<keyword evidence="2" id="KW-1133">Transmembrane helix</keyword>